<proteinExistence type="predicted"/>
<name>A0AA48QXK9_9TREE</name>
<accession>A0AA48QXK9</accession>
<feature type="compositionally biased region" description="Polar residues" evidence="1">
    <location>
        <begin position="101"/>
        <end position="110"/>
    </location>
</feature>
<dbReference type="KEGG" id="ccac:CcaHIS019_0510960"/>
<dbReference type="GeneID" id="85497338"/>
<dbReference type="RefSeq" id="XP_060458733.1">
    <property type="nucleotide sequence ID" value="XM_060602328.1"/>
</dbReference>
<keyword evidence="3" id="KW-1185">Reference proteome</keyword>
<evidence type="ECO:0000256" key="1">
    <source>
        <dbReference type="SAM" id="MobiDB-lite"/>
    </source>
</evidence>
<reference evidence="2" key="1">
    <citation type="journal article" date="2023" name="BMC Genomics">
        <title>Chromosome-level genome assemblies of Cutaneotrichosporon spp. (Trichosporonales, Basidiomycota) reveal imbalanced evolution between nucleotide sequences and chromosome synteny.</title>
        <authorList>
            <person name="Kobayashi Y."/>
            <person name="Kayamori A."/>
            <person name="Aoki K."/>
            <person name="Shiwa Y."/>
            <person name="Matsutani M."/>
            <person name="Fujita N."/>
            <person name="Sugita T."/>
            <person name="Iwasaki W."/>
            <person name="Tanaka N."/>
            <person name="Takashima M."/>
        </authorList>
    </citation>
    <scope>NUCLEOTIDE SEQUENCE</scope>
    <source>
        <strain evidence="2">HIS019</strain>
    </source>
</reference>
<organism evidence="2 3">
    <name type="scientific">Cutaneotrichosporon cavernicola</name>
    <dbReference type="NCBI Taxonomy" id="279322"/>
    <lineage>
        <taxon>Eukaryota</taxon>
        <taxon>Fungi</taxon>
        <taxon>Dikarya</taxon>
        <taxon>Basidiomycota</taxon>
        <taxon>Agaricomycotina</taxon>
        <taxon>Tremellomycetes</taxon>
        <taxon>Trichosporonales</taxon>
        <taxon>Trichosporonaceae</taxon>
        <taxon>Cutaneotrichosporon</taxon>
    </lineage>
</organism>
<dbReference type="EMBL" id="AP028216">
    <property type="protein sequence ID" value="BEI93468.1"/>
    <property type="molecule type" value="Genomic_DNA"/>
</dbReference>
<dbReference type="AlphaFoldDB" id="A0AA48QXK9"/>
<feature type="region of interest" description="Disordered" evidence="1">
    <location>
        <begin position="1"/>
        <end position="59"/>
    </location>
</feature>
<evidence type="ECO:0000313" key="3">
    <source>
        <dbReference type="Proteomes" id="UP001233271"/>
    </source>
</evidence>
<gene>
    <name evidence="2" type="ORF">CcaverHIS019_0510960</name>
</gene>
<sequence length="351" mass="38367">MGDVSGQYPTSFDASKPEDGVNGLYNDIDNAMADDADDDSIVPNEPVYPTSKKYSNPTKNDVLSLTPPRLLSAAFPHRSTIPMHRRNRSRTLSGRPPKSFFASTADTNPWNKRRPPFTRVHSSPSPRCPAAAPLLFLQPSSPELIVSPHQYPIETHNMASPPGPPLYAPVAQLDHQPAFAEPIFTPPNLSFWSPTKPPVPRPVPIISPPPGYRESRLPHVFTPLRARNPLGSSPSYQPYPTAVGRCTINSPPGPLPGTPVLGFTPSLSESERTVFIRYRPGSVPGSEIAMFLRRKLGKMDFECDDNIGLACAVLAEKHGRLAKPQLHNYARAKKLTLAVAVMCENVGETAF</sequence>
<protein>
    <submittedName>
        <fullName evidence="2">Uncharacterized protein</fullName>
    </submittedName>
</protein>
<dbReference type="Proteomes" id="UP001233271">
    <property type="component" value="Chromosome 5"/>
</dbReference>
<feature type="region of interest" description="Disordered" evidence="1">
    <location>
        <begin position="83"/>
        <end position="125"/>
    </location>
</feature>
<evidence type="ECO:0000313" key="2">
    <source>
        <dbReference type="EMBL" id="BEI93468.1"/>
    </source>
</evidence>